<dbReference type="SUPFAM" id="SSF53706">
    <property type="entry name" value="Formate dehydrogenase/DMSO reductase, domains 1-3"/>
    <property type="match status" value="1"/>
</dbReference>
<dbReference type="NCBIfam" id="TIGR04519">
    <property type="entry name" value="MoCo_extend_TAT"/>
    <property type="match status" value="1"/>
</dbReference>
<feature type="compositionally biased region" description="Basic and acidic residues" evidence="1">
    <location>
        <begin position="1039"/>
        <end position="1084"/>
    </location>
</feature>
<feature type="region of interest" description="Disordered" evidence="1">
    <location>
        <begin position="1027"/>
        <end position="1096"/>
    </location>
</feature>
<feature type="domain" description="4Fe-4S ferredoxin-type" evidence="2">
    <location>
        <begin position="879"/>
        <end position="908"/>
    </location>
</feature>
<evidence type="ECO:0000313" key="3">
    <source>
        <dbReference type="EMBL" id="TWT59462.1"/>
    </source>
</evidence>
<dbReference type="InterPro" id="IPR017896">
    <property type="entry name" value="4Fe4S_Fe-S-bd"/>
</dbReference>
<dbReference type="InterPro" id="IPR030948">
    <property type="entry name" value="TAT_var_transloc_signal_dom"/>
</dbReference>
<evidence type="ECO:0000313" key="4">
    <source>
        <dbReference type="Proteomes" id="UP000316095"/>
    </source>
</evidence>
<dbReference type="Gene3D" id="3.30.2070.10">
    <property type="entry name" value="Formate dehydrogenase/DMSO reductase"/>
    <property type="match status" value="1"/>
</dbReference>
<proteinExistence type="predicted"/>
<evidence type="ECO:0000259" key="2">
    <source>
        <dbReference type="PROSITE" id="PS51379"/>
    </source>
</evidence>
<dbReference type="Gene3D" id="3.30.70.20">
    <property type="match status" value="2"/>
</dbReference>
<dbReference type="OrthoDB" id="9779457at2"/>
<dbReference type="Pfam" id="PF12838">
    <property type="entry name" value="Fer4_7"/>
    <property type="match status" value="2"/>
</dbReference>
<dbReference type="Proteomes" id="UP000316095">
    <property type="component" value="Unassembled WGS sequence"/>
</dbReference>
<dbReference type="RefSeq" id="WP_146501600.1">
    <property type="nucleotide sequence ID" value="NZ_SJPG01000001.1"/>
</dbReference>
<dbReference type="Gene3D" id="2.40.40.20">
    <property type="match status" value="1"/>
</dbReference>
<dbReference type="EMBL" id="SJPG01000001">
    <property type="protein sequence ID" value="TWT59462.1"/>
    <property type="molecule type" value="Genomic_DNA"/>
</dbReference>
<organism evidence="3 4">
    <name type="scientific">Rubinisphaera italica</name>
    <dbReference type="NCBI Taxonomy" id="2527969"/>
    <lineage>
        <taxon>Bacteria</taxon>
        <taxon>Pseudomonadati</taxon>
        <taxon>Planctomycetota</taxon>
        <taxon>Planctomycetia</taxon>
        <taxon>Planctomycetales</taxon>
        <taxon>Planctomycetaceae</taxon>
        <taxon>Rubinisphaera</taxon>
    </lineage>
</organism>
<accession>A0A5C5XC15</accession>
<dbReference type="AlphaFoldDB" id="A0A5C5XC15"/>
<feature type="domain" description="4Fe-4S ferredoxin-type" evidence="2">
    <location>
        <begin position="789"/>
        <end position="819"/>
    </location>
</feature>
<dbReference type="CDD" id="cd10551">
    <property type="entry name" value="PsrB"/>
    <property type="match status" value="1"/>
</dbReference>
<dbReference type="SUPFAM" id="SSF50692">
    <property type="entry name" value="ADC-like"/>
    <property type="match status" value="1"/>
</dbReference>
<dbReference type="PROSITE" id="PS51379">
    <property type="entry name" value="4FE4S_FER_2"/>
    <property type="match status" value="3"/>
</dbReference>
<keyword evidence="4" id="KW-1185">Reference proteome</keyword>
<reference evidence="3 4" key="1">
    <citation type="submission" date="2019-02" db="EMBL/GenBank/DDBJ databases">
        <title>Deep-cultivation of Planctomycetes and their phenomic and genomic characterization uncovers novel biology.</title>
        <authorList>
            <person name="Wiegand S."/>
            <person name="Jogler M."/>
            <person name="Boedeker C."/>
            <person name="Pinto D."/>
            <person name="Vollmers J."/>
            <person name="Rivas-Marin E."/>
            <person name="Kohn T."/>
            <person name="Peeters S.H."/>
            <person name="Heuer A."/>
            <person name="Rast P."/>
            <person name="Oberbeckmann S."/>
            <person name="Bunk B."/>
            <person name="Jeske O."/>
            <person name="Meyerdierks A."/>
            <person name="Storesund J.E."/>
            <person name="Kallscheuer N."/>
            <person name="Luecker S."/>
            <person name="Lage O.M."/>
            <person name="Pohl T."/>
            <person name="Merkel B.J."/>
            <person name="Hornburger P."/>
            <person name="Mueller R.-W."/>
            <person name="Bruemmer F."/>
            <person name="Labrenz M."/>
            <person name="Spormann A.M."/>
            <person name="Op Den Camp H."/>
            <person name="Overmann J."/>
            <person name="Amann R."/>
            <person name="Jetten M.S.M."/>
            <person name="Mascher T."/>
            <person name="Medema M.H."/>
            <person name="Devos D.P."/>
            <person name="Kaster A.-K."/>
            <person name="Ovreas L."/>
            <person name="Rohde M."/>
            <person name="Galperin M.Y."/>
            <person name="Jogler C."/>
        </authorList>
    </citation>
    <scope>NUCLEOTIDE SEQUENCE [LARGE SCALE GENOMIC DNA]</scope>
    <source>
        <strain evidence="3 4">Pan54</strain>
    </source>
</reference>
<feature type="compositionally biased region" description="Polar residues" evidence="1">
    <location>
        <begin position="1085"/>
        <end position="1096"/>
    </location>
</feature>
<protein>
    <submittedName>
        <fullName evidence="3">Tetrathionate reductase subunit B</fullName>
    </submittedName>
</protein>
<dbReference type="Gene3D" id="3.40.50.740">
    <property type="match status" value="1"/>
</dbReference>
<feature type="domain" description="4Fe-4S ferredoxin-type" evidence="2">
    <location>
        <begin position="847"/>
        <end position="878"/>
    </location>
</feature>
<dbReference type="Gene3D" id="3.40.228.10">
    <property type="entry name" value="Dimethylsulfoxide Reductase, domain 2"/>
    <property type="match status" value="1"/>
</dbReference>
<dbReference type="InterPro" id="IPR009010">
    <property type="entry name" value="Asp_de-COase-like_dom_sf"/>
</dbReference>
<sequence length="1096" mass="119938">MAKYWRSLEEYYEQPSFREYLEREFPVAASILPEGVSRRRWLQVMGASLTMAGAAGCHWEDEKVAEYVQRPVNRAPGVPVKYATLLERSGVAYGVLATSYDGRPIKIDVNREHPQGFVGTDGFIQGSVLQLYDPDRIAREPATGKHNNLYDPRQDAVLREQASSGRKARTWEQFEAFAKTWLKGAQASGGAGVFVLSDANSSPSAERLKGEFQQLLPTSEWVEYVPSSRDNELLGAELALGSRLRLRYDISKADVIVGLDSDLLDFHPDALRHMSEWANRRVPEDGEMNRTYAVESCYSTLGQSADHRFPLASSQIGAFVAELKDALQSSMNGAPQSSTEAEADPKRAVLDAIVDDLVSHKGRSILTAGPGQPAEVHAACLQLNALLGNLGETITAIAAPGADRLSHAQGLQGLVEALKAGSVKTLIVLGGNPVYNVPAELGLGELIAKVPVSMRLGQYDDETAEKCQWYLPEAHDLEAWGDGRSWDGTVGIRQPLITPFHKGVSEAELLALLMQQEVRSGQDIVRQTISTLKSGMTQRDWDRYVHDGFVGETALTAIASPQVSAQLDSTLADWFESVSSASSENSAPEAEVVYLLDDTIYDGRYGNNAWLQETPGALTKLTWDNVATIGPKTAKKLGVKDGDLISISRGDHTITIPVFQLPGMAENTYGVNLGYGRTLAGHVGGCELDGVEPVGVSAWKLMSSAATGFDSSVSVSAAGGDFLLATTQSHWAIDVAGMNEIGKRVGALVREGTITEFEEHPDFVEHRTHMPERIESLWKAREWTGEYQWGMSIDLARCIGCNACTVACQSENNIPVVGKDQVSRGREMHWIRIDRYFVGDPDQPENMGVSTQPVTCQQCENAPCEQVCPVAATVHSEEGLNDMAYNRCIGTRYCANNCPYKVRRFNYYSNAIPMMKPERELVQLTMNPEVTIRSRGVMEKCTYCVQRIQNTKITAKNNRRRVKDGEIESACQEACPTNAIIFGDLKDSESQVSKNQANPRSYALLGELNVRPRTQYLGRVRNPHPSLAGHYYLQPGSSHGHDDAHGEHDDAHGGDAHGEEHHEHGAHPGEEHTTSHGDAGHSKPVETSTAPASTSE</sequence>
<dbReference type="CDD" id="cd02784">
    <property type="entry name" value="MopB_CT_PHLH"/>
    <property type="match status" value="1"/>
</dbReference>
<evidence type="ECO:0000256" key="1">
    <source>
        <dbReference type="SAM" id="MobiDB-lite"/>
    </source>
</evidence>
<dbReference type="SUPFAM" id="SSF54862">
    <property type="entry name" value="4Fe-4S ferredoxins"/>
    <property type="match status" value="1"/>
</dbReference>
<dbReference type="PANTHER" id="PTHR42783">
    <property type="entry name" value="GLUTAMATE SYNTHASE [NADPH] SMALL CHAIN"/>
    <property type="match status" value="1"/>
</dbReference>
<name>A0A5C5XC15_9PLAN</name>
<gene>
    <name evidence="3" type="primary">ttrB</name>
    <name evidence="3" type="ORF">Pan54_01680</name>
</gene>
<comment type="caution">
    <text evidence="3">The sequence shown here is derived from an EMBL/GenBank/DDBJ whole genome shotgun (WGS) entry which is preliminary data.</text>
</comment>
<dbReference type="PANTHER" id="PTHR42783:SF3">
    <property type="entry name" value="GLUTAMATE SYNTHASE [NADPH] SMALL CHAIN-RELATED"/>
    <property type="match status" value="1"/>
</dbReference>